<feature type="compositionally biased region" description="Low complexity" evidence="6">
    <location>
        <begin position="1528"/>
        <end position="1538"/>
    </location>
</feature>
<dbReference type="SMART" id="SM00184">
    <property type="entry name" value="RING"/>
    <property type="match status" value="1"/>
</dbReference>
<keyword evidence="4" id="KW-0802">TPR repeat</keyword>
<protein>
    <recommendedName>
        <fullName evidence="7">RING-type domain-containing protein</fullName>
    </recommendedName>
</protein>
<dbReference type="PROSITE" id="PS50089">
    <property type="entry name" value="ZF_RING_2"/>
    <property type="match status" value="1"/>
</dbReference>
<dbReference type="PANTHER" id="PTHR17550:SF4">
    <property type="entry name" value="E3 UBIQUITIN-PROTEIN LIGASE TTC3"/>
    <property type="match status" value="1"/>
</dbReference>
<dbReference type="Pfam" id="PF24905">
    <property type="entry name" value="TTC3_9th"/>
    <property type="match status" value="1"/>
</dbReference>
<dbReference type="InterPro" id="IPR056871">
    <property type="entry name" value="WH_TTC3"/>
</dbReference>
<accession>A0A2J7QJ21</accession>
<dbReference type="InterPro" id="IPR019734">
    <property type="entry name" value="TPR_rpt"/>
</dbReference>
<feature type="region of interest" description="Disordered" evidence="6">
    <location>
        <begin position="130"/>
        <end position="174"/>
    </location>
</feature>
<feature type="region of interest" description="Disordered" evidence="6">
    <location>
        <begin position="1456"/>
        <end position="1475"/>
    </location>
</feature>
<dbReference type="GO" id="GO:0008270">
    <property type="term" value="F:zinc ion binding"/>
    <property type="evidence" value="ECO:0007669"/>
    <property type="project" value="UniProtKB-KW"/>
</dbReference>
<organism evidence="8 9">
    <name type="scientific">Cryptotermes secundus</name>
    <dbReference type="NCBI Taxonomy" id="105785"/>
    <lineage>
        <taxon>Eukaryota</taxon>
        <taxon>Metazoa</taxon>
        <taxon>Ecdysozoa</taxon>
        <taxon>Arthropoda</taxon>
        <taxon>Hexapoda</taxon>
        <taxon>Insecta</taxon>
        <taxon>Pterygota</taxon>
        <taxon>Neoptera</taxon>
        <taxon>Polyneoptera</taxon>
        <taxon>Dictyoptera</taxon>
        <taxon>Blattodea</taxon>
        <taxon>Blattoidea</taxon>
        <taxon>Termitoidae</taxon>
        <taxon>Kalotermitidae</taxon>
        <taxon>Cryptotermitinae</taxon>
        <taxon>Cryptotermes</taxon>
    </lineage>
</organism>
<evidence type="ECO:0000256" key="1">
    <source>
        <dbReference type="ARBA" id="ARBA00022771"/>
    </source>
</evidence>
<gene>
    <name evidence="8" type="ORF">B7P43_G09381</name>
</gene>
<feature type="compositionally biased region" description="Polar residues" evidence="6">
    <location>
        <begin position="187"/>
        <end position="201"/>
    </location>
</feature>
<dbReference type="UniPathway" id="UPA00143"/>
<keyword evidence="5" id="KW-0175">Coiled coil</keyword>
<feature type="coiled-coil region" evidence="5">
    <location>
        <begin position="1028"/>
        <end position="1169"/>
    </location>
</feature>
<dbReference type="PROSITE" id="PS50005">
    <property type="entry name" value="TPR"/>
    <property type="match status" value="2"/>
</dbReference>
<feature type="compositionally biased region" description="Polar residues" evidence="6">
    <location>
        <begin position="560"/>
        <end position="575"/>
    </location>
</feature>
<dbReference type="InterPro" id="IPR043866">
    <property type="entry name" value="TTC3/DZIP3_dom"/>
</dbReference>
<dbReference type="InterPro" id="IPR056870">
    <property type="entry name" value="TTC3/DZIP3/RBM44-like_helical"/>
</dbReference>
<dbReference type="Gene3D" id="3.30.40.10">
    <property type="entry name" value="Zinc/RING finger domain, C3HC4 (zinc finger)"/>
    <property type="match status" value="1"/>
</dbReference>
<feature type="compositionally biased region" description="Polar residues" evidence="6">
    <location>
        <begin position="1583"/>
        <end position="1601"/>
    </location>
</feature>
<sequence>MSKEEKIKTFRSKGNICFKNKKFSDAISYYREGLQLDPGNPHLNSNLAQAYLEERDFASAEYYAKIAIANSKDSAKGYFRAAKASAGLGDNTKAIKYLEDGINCCNMSDTEDLRHYLRTLYDKDPTCIGVTSKSPQEDVNEIEDLPSLTSDSDSDEDMNSDKLRSRSTSRMPASASFLGVNKTSVTNQRSVSVSRDSNSYTDIKKNKPKMKKKTARQEKGLFIATLETIKKEMGVKEITPEQFWSMQRNELQSLLKEGSEIMASGLSRKAVEKYKAALHMILDHTVENFKMKEIDLIVLKYALCICWIQLAGYGDIVKAVEYLKDIEDNRVSKFPAVYYGLGRAYYKLNRYKVAAEHLEKGLLFLKRGVTFETHSWPGTNDVISETTRNGLEDGLKGLLKMCRVYHEPDAICKYNQCHKISSHIIPSEHIFYSDPDFSGFVTVICQEKCRIEYHLGCWKDYKEAIMSTEIGKLSDKDFIGRSCPTTDCVTQANECSVITKIEIVGDDATVRTSIEAPKVETPIKESKKAKKRKNEKSTEVAAQEKPKSKPVTKIKKTLPETVQTASQETQATSSAEELALRLDRLKRLREFNFGYTDDHWNPKENHYGREDILSLDHFLSPEITEETEESRGKKEFIFSYFFEFIRNEGPQKIKEVELKWQNEVGKFEGVYDCMSSHTSICNFLLQSYRFATIDDYMCLAEQLADTYNTAKTELVESLSFTLSGFINRTDPVTDMSLIDNNIKMGIEYPMYENPNVVPEFESLLKSNIHTHISDSKTAVESMLGPFADKPSGSTSNSETLIPHAGVDVLSEDPDISTAEDNVMRTNERRFISVSEGISCEEENMYSFSSDISSYDSDEIDSRCHQLDDDGVEQQKNLDTQKEKTWKNEEKDNGMVNVEEETKGLKNSLNIYASAFEPSAKVVPQEEQKDSYHREDAETKTAARLVSAPAEEIQLNAATSEYNAFTHSKPGWWRLEEGQTEGSGLYQMLAYSQRTAVPPVTADQFQVPHLKTSTSPALPLHQFPKSSDGNTLTDEIRNFEEKIKVLESTVKTLEMELKNEKNENEIHKKTSELKVEELEKKIKELELERTEVVEGKDEDIRSLKEKLSKKEEECEAEKSKCEEVKSEKEISENRAKEIMRNLISETGQKVKELEEELEVRKRDMKQYQHLVLKAKKETGEVQIKFLKQKCFDVLEAMRCRVKYLTDSGIPTKTDIAVAIKNWEQYLLAITEHEIQFRVHCTSLNEKSGNITLADFIKLEWPDPPKEPSCPLDLLEEVMLKALDEVESMKEKLITQDKEMLQVKAEQLKFLNGLTVVEEQRLKLGKAIEDRQKKVTNPLIGKEPALQPGVVEEMNKAVEQLGPSDPKGEAKAGKTPEQLMQSEEKGLKQNINSGAYFASPFQVNPLIGVPIYQNSTQGYGYQPALPSSPYFCHPQMPVPMQPAPPVTIFSSPFQPNTLLSSMGSDKPPVQQQAEPKPASAVILTEFTKIPTSAASVAGKSQPPLGSREVPEKKKSPSPASGFTPAEITKTVPTPSTSPTVASQGLGIKTVPKGSSSAASSVDISKQKVLQMSNPSDAPKPPLQMPSETPTASAVKPSSNNTSAPKPKTGSYQKLMKELRKHFPTKTDEELASSVAVVRARNNNSLTGQTVPSIINMVDKVLKDKSSKKQGSMGLDRFGGAAWGGVQESASGWAKSNQTSKDDCIICFESMEKDLTSLHCKHSFHTECIRQWLRTESVCPICRLFTRMADEFPPLS</sequence>
<feature type="repeat" description="TPR" evidence="4">
    <location>
        <begin position="335"/>
        <end position="368"/>
    </location>
</feature>
<proteinExistence type="predicted"/>
<dbReference type="Pfam" id="PF24812">
    <property type="entry name" value="WHD_TTC3"/>
    <property type="match status" value="1"/>
</dbReference>
<dbReference type="SUPFAM" id="SSF57850">
    <property type="entry name" value="RING/U-box"/>
    <property type="match status" value="1"/>
</dbReference>
<feature type="compositionally biased region" description="Polar residues" evidence="6">
    <location>
        <begin position="1456"/>
        <end position="1471"/>
    </location>
</feature>
<evidence type="ECO:0000256" key="4">
    <source>
        <dbReference type="PROSITE-ProRule" id="PRU00339"/>
    </source>
</evidence>
<dbReference type="EMBL" id="NEVH01013560">
    <property type="protein sequence ID" value="PNF28584.1"/>
    <property type="molecule type" value="Genomic_DNA"/>
</dbReference>
<evidence type="ECO:0000256" key="2">
    <source>
        <dbReference type="ARBA" id="ARBA00022833"/>
    </source>
</evidence>
<feature type="domain" description="RING-type" evidence="7">
    <location>
        <begin position="1701"/>
        <end position="1740"/>
    </location>
</feature>
<name>A0A2J7QJ21_9NEOP</name>
<feature type="region of interest" description="Disordered" evidence="6">
    <location>
        <begin position="187"/>
        <end position="210"/>
    </location>
</feature>
<keyword evidence="2" id="KW-0862">Zinc</keyword>
<dbReference type="PANTHER" id="PTHR17550">
    <property type="entry name" value="E3 UBIQUITIN-PROTEIN LIGASE TTC3"/>
    <property type="match status" value="1"/>
</dbReference>
<dbReference type="InterPro" id="IPR011990">
    <property type="entry name" value="TPR-like_helical_dom_sf"/>
</dbReference>
<dbReference type="InterPro" id="IPR013083">
    <property type="entry name" value="Znf_RING/FYVE/PHD"/>
</dbReference>
<keyword evidence="9" id="KW-1185">Reference proteome</keyword>
<dbReference type="Pfam" id="PF19179">
    <property type="entry name" value="TTC3_DZIP3_dom"/>
    <property type="match status" value="1"/>
</dbReference>
<dbReference type="OrthoDB" id="8062037at2759"/>
<keyword evidence="1 3" id="KW-0863">Zinc-finger</keyword>
<dbReference type="GO" id="GO:0005737">
    <property type="term" value="C:cytoplasm"/>
    <property type="evidence" value="ECO:0007669"/>
    <property type="project" value="UniProtKB-ARBA"/>
</dbReference>
<dbReference type="Pfam" id="PF13639">
    <property type="entry name" value="zf-RING_2"/>
    <property type="match status" value="1"/>
</dbReference>
<dbReference type="SUPFAM" id="SSF48452">
    <property type="entry name" value="TPR-like"/>
    <property type="match status" value="2"/>
</dbReference>
<keyword evidence="1 3" id="KW-0479">Metal-binding</keyword>
<dbReference type="Proteomes" id="UP000235965">
    <property type="component" value="Unassembled WGS sequence"/>
</dbReference>
<dbReference type="InParanoid" id="A0A2J7QJ21"/>
<feature type="repeat" description="TPR" evidence="4">
    <location>
        <begin position="7"/>
        <end position="40"/>
    </location>
</feature>
<feature type="compositionally biased region" description="Polar residues" evidence="6">
    <location>
        <begin position="1559"/>
        <end position="1573"/>
    </location>
</feature>
<evidence type="ECO:0000256" key="3">
    <source>
        <dbReference type="PROSITE-ProRule" id="PRU00175"/>
    </source>
</evidence>
<feature type="region of interest" description="Disordered" evidence="6">
    <location>
        <begin position="1491"/>
        <end position="1608"/>
    </location>
</feature>
<evidence type="ECO:0000256" key="5">
    <source>
        <dbReference type="SAM" id="Coils"/>
    </source>
</evidence>
<dbReference type="Gene3D" id="1.25.40.10">
    <property type="entry name" value="Tetratricopeptide repeat domain"/>
    <property type="match status" value="2"/>
</dbReference>
<dbReference type="Pfam" id="PF13181">
    <property type="entry name" value="TPR_8"/>
    <property type="match status" value="1"/>
</dbReference>
<dbReference type="Pfam" id="PF14559">
    <property type="entry name" value="TPR_19"/>
    <property type="match status" value="1"/>
</dbReference>
<dbReference type="SMART" id="SM00028">
    <property type="entry name" value="TPR"/>
    <property type="match status" value="4"/>
</dbReference>
<dbReference type="GO" id="GO:0016567">
    <property type="term" value="P:protein ubiquitination"/>
    <property type="evidence" value="ECO:0007669"/>
    <property type="project" value="UniProtKB-UniPathway"/>
</dbReference>
<dbReference type="STRING" id="105785.A0A2J7QJ21"/>
<evidence type="ECO:0000313" key="9">
    <source>
        <dbReference type="Proteomes" id="UP000235965"/>
    </source>
</evidence>
<comment type="caution">
    <text evidence="8">The sequence shown here is derived from an EMBL/GenBank/DDBJ whole genome shotgun (WGS) entry which is preliminary data.</text>
</comment>
<reference evidence="8 9" key="1">
    <citation type="submission" date="2017-12" db="EMBL/GenBank/DDBJ databases">
        <title>Hemimetabolous genomes reveal molecular basis of termite eusociality.</title>
        <authorList>
            <person name="Harrison M.C."/>
            <person name="Jongepier E."/>
            <person name="Robertson H.M."/>
            <person name="Arning N."/>
            <person name="Bitard-Feildel T."/>
            <person name="Chao H."/>
            <person name="Childers C.P."/>
            <person name="Dinh H."/>
            <person name="Doddapaneni H."/>
            <person name="Dugan S."/>
            <person name="Gowin J."/>
            <person name="Greiner C."/>
            <person name="Han Y."/>
            <person name="Hu H."/>
            <person name="Hughes D.S.T."/>
            <person name="Huylmans A.-K."/>
            <person name="Kemena C."/>
            <person name="Kremer L.P.M."/>
            <person name="Lee S.L."/>
            <person name="Lopez-Ezquerra A."/>
            <person name="Mallet L."/>
            <person name="Monroy-Kuhn J.M."/>
            <person name="Moser A."/>
            <person name="Murali S.C."/>
            <person name="Muzny D.M."/>
            <person name="Otani S."/>
            <person name="Piulachs M.-D."/>
            <person name="Poelchau M."/>
            <person name="Qu J."/>
            <person name="Schaub F."/>
            <person name="Wada-Katsumata A."/>
            <person name="Worley K.C."/>
            <person name="Xie Q."/>
            <person name="Ylla G."/>
            <person name="Poulsen M."/>
            <person name="Gibbs R.A."/>
            <person name="Schal C."/>
            <person name="Richards S."/>
            <person name="Belles X."/>
            <person name="Korb J."/>
            <person name="Bornberg-Bauer E."/>
        </authorList>
    </citation>
    <scope>NUCLEOTIDE SEQUENCE [LARGE SCALE GENOMIC DNA]</scope>
    <source>
        <tissue evidence="8">Whole body</tissue>
    </source>
</reference>
<evidence type="ECO:0000259" key="7">
    <source>
        <dbReference type="PROSITE" id="PS50089"/>
    </source>
</evidence>
<evidence type="ECO:0000256" key="6">
    <source>
        <dbReference type="SAM" id="MobiDB-lite"/>
    </source>
</evidence>
<feature type="region of interest" description="Disordered" evidence="6">
    <location>
        <begin position="521"/>
        <end position="575"/>
    </location>
</feature>
<evidence type="ECO:0000313" key="8">
    <source>
        <dbReference type="EMBL" id="PNF28584.1"/>
    </source>
</evidence>
<feature type="compositionally biased region" description="Basic and acidic residues" evidence="6">
    <location>
        <begin position="535"/>
        <end position="547"/>
    </location>
</feature>
<dbReference type="InterPro" id="IPR001841">
    <property type="entry name" value="Znf_RING"/>
</dbReference>